<feature type="transmembrane region" description="Helical" evidence="5">
    <location>
        <begin position="213"/>
        <end position="231"/>
    </location>
</feature>
<evidence type="ECO:0000256" key="1">
    <source>
        <dbReference type="ARBA" id="ARBA00004651"/>
    </source>
</evidence>
<protein>
    <submittedName>
        <fullName evidence="7">MFS family permease</fullName>
    </submittedName>
</protein>
<dbReference type="InterPro" id="IPR011701">
    <property type="entry name" value="MFS"/>
</dbReference>
<keyword evidence="3 5" id="KW-1133">Transmembrane helix</keyword>
<evidence type="ECO:0000259" key="6">
    <source>
        <dbReference type="PROSITE" id="PS50850"/>
    </source>
</evidence>
<comment type="subcellular location">
    <subcellularLocation>
        <location evidence="1">Cell membrane</location>
        <topology evidence="1">Multi-pass membrane protein</topology>
    </subcellularLocation>
</comment>
<dbReference type="SUPFAM" id="SSF103473">
    <property type="entry name" value="MFS general substrate transporter"/>
    <property type="match status" value="2"/>
</dbReference>
<feature type="transmembrane region" description="Helical" evidence="5">
    <location>
        <begin position="345"/>
        <end position="364"/>
    </location>
</feature>
<feature type="transmembrane region" description="Helical" evidence="5">
    <location>
        <begin position="88"/>
        <end position="105"/>
    </location>
</feature>
<feature type="transmembrane region" description="Helical" evidence="5">
    <location>
        <begin position="376"/>
        <end position="399"/>
    </location>
</feature>
<feature type="transmembrane region" description="Helical" evidence="5">
    <location>
        <begin position="279"/>
        <end position="304"/>
    </location>
</feature>
<evidence type="ECO:0000256" key="2">
    <source>
        <dbReference type="ARBA" id="ARBA00022692"/>
    </source>
</evidence>
<evidence type="ECO:0000313" key="8">
    <source>
        <dbReference type="Proteomes" id="UP000549971"/>
    </source>
</evidence>
<comment type="caution">
    <text evidence="7">The sequence shown here is derived from an EMBL/GenBank/DDBJ whole genome shotgun (WGS) entry which is preliminary data.</text>
</comment>
<feature type="transmembrane region" description="Helical" evidence="5">
    <location>
        <begin position="237"/>
        <end position="259"/>
    </location>
</feature>
<feature type="transmembrane region" description="Helical" evidence="5">
    <location>
        <begin position="443"/>
        <end position="467"/>
    </location>
</feature>
<dbReference type="PRINTS" id="PR01036">
    <property type="entry name" value="TCRTETB"/>
</dbReference>
<dbReference type="PANTHER" id="PTHR42718">
    <property type="entry name" value="MAJOR FACILITATOR SUPERFAMILY MULTIDRUG TRANSPORTER MFSC"/>
    <property type="match status" value="1"/>
</dbReference>
<feature type="transmembrane region" description="Helical" evidence="5">
    <location>
        <begin position="420"/>
        <end position="437"/>
    </location>
</feature>
<evidence type="ECO:0000256" key="3">
    <source>
        <dbReference type="ARBA" id="ARBA00022989"/>
    </source>
</evidence>
<reference evidence="7 8" key="1">
    <citation type="submission" date="2020-08" db="EMBL/GenBank/DDBJ databases">
        <title>Sequencing the genomes of 1000 actinobacteria strains.</title>
        <authorList>
            <person name="Klenk H.-P."/>
        </authorList>
    </citation>
    <scope>NUCLEOTIDE SEQUENCE [LARGE SCALE GENOMIC DNA]</scope>
    <source>
        <strain evidence="7 8">DSM 28967</strain>
    </source>
</reference>
<feature type="transmembrane region" description="Helical" evidence="5">
    <location>
        <begin position="117"/>
        <end position="138"/>
    </location>
</feature>
<evidence type="ECO:0000313" key="7">
    <source>
        <dbReference type="EMBL" id="MBB5836803.1"/>
    </source>
</evidence>
<keyword evidence="2 5" id="KW-0812">Transmembrane</keyword>
<dbReference type="PROSITE" id="PS50850">
    <property type="entry name" value="MFS"/>
    <property type="match status" value="1"/>
</dbReference>
<evidence type="ECO:0000256" key="4">
    <source>
        <dbReference type="ARBA" id="ARBA00023136"/>
    </source>
</evidence>
<keyword evidence="4 5" id="KW-0472">Membrane</keyword>
<feature type="domain" description="Major facilitator superfamily (MFS) profile" evidence="6">
    <location>
        <begin position="22"/>
        <end position="471"/>
    </location>
</feature>
<dbReference type="RefSeq" id="WP_184796298.1">
    <property type="nucleotide sequence ID" value="NZ_JACHMY010000001.1"/>
</dbReference>
<dbReference type="EMBL" id="JACHMY010000001">
    <property type="protein sequence ID" value="MBB5836803.1"/>
    <property type="molecule type" value="Genomic_DNA"/>
</dbReference>
<dbReference type="AlphaFoldDB" id="A0A7W9J8F5"/>
<dbReference type="Pfam" id="PF07690">
    <property type="entry name" value="MFS_1"/>
    <property type="match status" value="2"/>
</dbReference>
<proteinExistence type="predicted"/>
<gene>
    <name evidence="7" type="ORF">HDA39_003537</name>
</gene>
<dbReference type="GO" id="GO:0005886">
    <property type="term" value="C:plasma membrane"/>
    <property type="evidence" value="ECO:0007669"/>
    <property type="project" value="UniProtKB-SubCell"/>
</dbReference>
<feature type="transmembrane region" description="Helical" evidence="5">
    <location>
        <begin position="316"/>
        <end position="333"/>
    </location>
</feature>
<accession>A0A7W9J8F5</accession>
<dbReference type="Proteomes" id="UP000549971">
    <property type="component" value="Unassembled WGS sequence"/>
</dbReference>
<dbReference type="GO" id="GO:0022857">
    <property type="term" value="F:transmembrane transporter activity"/>
    <property type="evidence" value="ECO:0007669"/>
    <property type="project" value="InterPro"/>
</dbReference>
<feature type="transmembrane region" description="Helical" evidence="5">
    <location>
        <begin position="180"/>
        <end position="201"/>
    </location>
</feature>
<dbReference type="Gene3D" id="1.20.1250.20">
    <property type="entry name" value="MFS general substrate transporter like domains"/>
    <property type="match status" value="1"/>
</dbReference>
<sequence>MTAETSVPPATGQAPYPRRWIAMAVLILAFMLDLVNVTIVNVGLPAIQRDLGATPAQLEWISAAYLLAFAAALITFARLGDLAGRKRVFLAGIAVFAVTGVWSGLAGSVEVLIVARAAQGLAAAALAPQVLSILYTLFQGRERAAVFGVFGIMGGLAQAVGLLLGGVVVTADIAGLGWRAIFLVTVPMAVVLLAAGAWLVPESRLVGGLRPKWLATAVLTVGLVAIVFPLLDGRTYGWPVWIWFCLVAGIVALAGLALVEHRKNPAGALLPLDLFRVPVVSRGLTVLLLIFASFSGFLLILTLWLQGSQEYSPLDAGLLMAAFAAGGVAMSPFTGRLLVRFGRTLILLGSSLAGVGALVVLLAARAADGPVGAWTLVPGLFVMGLSMNLVVPTLATLFLAGVPVELAGAGSGIFNTGQQFGGALGVAGIGAIYFAALDSGGPRAAVTAGTVAVAVGLVVSGVVALTIPRISLSES</sequence>
<dbReference type="Gene3D" id="1.20.1720.10">
    <property type="entry name" value="Multidrug resistance protein D"/>
    <property type="match status" value="1"/>
</dbReference>
<dbReference type="InterPro" id="IPR036259">
    <property type="entry name" value="MFS_trans_sf"/>
</dbReference>
<keyword evidence="8" id="KW-1185">Reference proteome</keyword>
<dbReference type="InterPro" id="IPR020846">
    <property type="entry name" value="MFS_dom"/>
</dbReference>
<name>A0A7W9J8F5_9ACTN</name>
<dbReference type="CDD" id="cd17321">
    <property type="entry name" value="MFS_MMR_MDR_like"/>
    <property type="match status" value="1"/>
</dbReference>
<feature type="transmembrane region" description="Helical" evidence="5">
    <location>
        <begin position="20"/>
        <end position="40"/>
    </location>
</feature>
<feature type="transmembrane region" description="Helical" evidence="5">
    <location>
        <begin position="60"/>
        <end position="76"/>
    </location>
</feature>
<organism evidence="7 8">
    <name type="scientific">Kribbella italica</name>
    <dbReference type="NCBI Taxonomy" id="1540520"/>
    <lineage>
        <taxon>Bacteria</taxon>
        <taxon>Bacillati</taxon>
        <taxon>Actinomycetota</taxon>
        <taxon>Actinomycetes</taxon>
        <taxon>Propionibacteriales</taxon>
        <taxon>Kribbellaceae</taxon>
        <taxon>Kribbella</taxon>
    </lineage>
</organism>
<dbReference type="PANTHER" id="PTHR42718:SF39">
    <property type="entry name" value="ACTINORHODIN TRANSPORTER-RELATED"/>
    <property type="match status" value="1"/>
</dbReference>
<feature type="transmembrane region" description="Helical" evidence="5">
    <location>
        <begin position="145"/>
        <end position="168"/>
    </location>
</feature>
<evidence type="ECO:0000256" key="5">
    <source>
        <dbReference type="SAM" id="Phobius"/>
    </source>
</evidence>